<dbReference type="NCBIfam" id="NF004469">
    <property type="entry name" value="PRK05800.1"/>
    <property type="match status" value="1"/>
</dbReference>
<sequence>MLPKLSLILGGAASGKSGFAETIVLGAGLRKIYIATAQVYDDEMAQKVARHRDQRGGSWTTIEEPVHIAGALATAGAGDVVLIDCATLWLTNVMLGDHDVQAQTAGLLAAIETCAAPIVIVSNEVGQGLVPDNALSRQFRNAHGQLNQDIAAKADLVVAVMAGLPMVLKGQLP</sequence>
<keyword evidence="18" id="KW-1185">Reference proteome</keyword>
<proteinExistence type="inferred from homology"/>
<evidence type="ECO:0000256" key="12">
    <source>
        <dbReference type="ARBA" id="ARBA00022840"/>
    </source>
</evidence>
<comment type="function">
    <text evidence="4 14">Catalyzes ATP-dependent phosphorylation of adenosylcobinamide and addition of GMP to adenosylcobinamide phosphate.</text>
</comment>
<feature type="binding site" evidence="16">
    <location>
        <position position="84"/>
    </location>
    <ligand>
        <name>GTP</name>
        <dbReference type="ChEBI" id="CHEBI:37565"/>
    </ligand>
</feature>
<dbReference type="GO" id="GO:0008820">
    <property type="term" value="F:cobinamide phosphate guanylyltransferase activity"/>
    <property type="evidence" value="ECO:0007669"/>
    <property type="project" value="UniProtKB-UniRule"/>
</dbReference>
<keyword evidence="10 14" id="KW-0547">Nucleotide-binding</keyword>
<evidence type="ECO:0000256" key="6">
    <source>
        <dbReference type="ARBA" id="ARBA00005159"/>
    </source>
</evidence>
<protein>
    <recommendedName>
        <fullName evidence="14">Bifunctional adenosylcobalamin biosynthesis protein</fullName>
        <ecNumber evidence="14">2.7.1.156</ecNumber>
        <ecNumber evidence="14">2.7.7.62</ecNumber>
    </recommendedName>
</protein>
<keyword evidence="13 14" id="KW-0342">GTP-binding</keyword>
<comment type="catalytic activity">
    <reaction evidence="3">
        <text>adenosylcob(III)inamide + GTP = adenosylcob(III)inamide phosphate + GDP + H(+)</text>
        <dbReference type="Rhea" id="RHEA:15765"/>
        <dbReference type="ChEBI" id="CHEBI:2480"/>
        <dbReference type="ChEBI" id="CHEBI:15378"/>
        <dbReference type="ChEBI" id="CHEBI:37565"/>
        <dbReference type="ChEBI" id="CHEBI:58189"/>
        <dbReference type="ChEBI" id="CHEBI:58502"/>
        <dbReference type="EC" id="2.7.1.156"/>
    </reaction>
</comment>
<dbReference type="EC" id="2.7.1.156" evidence="14"/>
<keyword evidence="11 14" id="KW-0418">Kinase</keyword>
<evidence type="ECO:0000256" key="5">
    <source>
        <dbReference type="ARBA" id="ARBA00004692"/>
    </source>
</evidence>
<comment type="catalytic activity">
    <reaction evidence="2 14">
        <text>adenosylcob(III)inamide phosphate + GTP + H(+) = adenosylcob(III)inamide-GDP + diphosphate</text>
        <dbReference type="Rhea" id="RHEA:22712"/>
        <dbReference type="ChEBI" id="CHEBI:15378"/>
        <dbReference type="ChEBI" id="CHEBI:33019"/>
        <dbReference type="ChEBI" id="CHEBI:37565"/>
        <dbReference type="ChEBI" id="CHEBI:58502"/>
        <dbReference type="ChEBI" id="CHEBI:60487"/>
        <dbReference type="EC" id="2.7.7.62"/>
    </reaction>
</comment>
<accession>A0A1I6GWF8</accession>
<dbReference type="GO" id="GO:0043752">
    <property type="term" value="F:adenosylcobinamide kinase activity"/>
    <property type="evidence" value="ECO:0007669"/>
    <property type="project" value="UniProtKB-EC"/>
</dbReference>
<dbReference type="STRING" id="390270.SAMN04488005_2261"/>
<dbReference type="GO" id="GO:0005524">
    <property type="term" value="F:ATP binding"/>
    <property type="evidence" value="ECO:0007669"/>
    <property type="project" value="UniProtKB-UniRule"/>
</dbReference>
<comment type="similarity">
    <text evidence="7 14">Belongs to the CobU/CobP family.</text>
</comment>
<evidence type="ECO:0000313" key="17">
    <source>
        <dbReference type="EMBL" id="SFR46532.1"/>
    </source>
</evidence>
<evidence type="ECO:0000256" key="10">
    <source>
        <dbReference type="ARBA" id="ARBA00022741"/>
    </source>
</evidence>
<dbReference type="SUPFAM" id="SSF52540">
    <property type="entry name" value="P-loop containing nucleoside triphosphate hydrolases"/>
    <property type="match status" value="1"/>
</dbReference>
<dbReference type="PANTHER" id="PTHR34848:SF1">
    <property type="entry name" value="BIFUNCTIONAL ADENOSYLCOBALAMIN BIOSYNTHESIS PROTEIN COBU"/>
    <property type="match status" value="1"/>
</dbReference>
<feature type="active site" description="GMP-histidine intermediate" evidence="15">
    <location>
        <position position="51"/>
    </location>
</feature>
<feature type="binding site" evidence="16">
    <location>
        <position position="63"/>
    </location>
    <ligand>
        <name>GTP</name>
        <dbReference type="ChEBI" id="CHEBI:37565"/>
    </ligand>
</feature>
<keyword evidence="9 14" id="KW-0808">Transferase</keyword>
<keyword evidence="12 14" id="KW-0067">ATP-binding</keyword>
<reference evidence="18" key="1">
    <citation type="submission" date="2016-10" db="EMBL/GenBank/DDBJ databases">
        <authorList>
            <person name="Varghese N."/>
            <person name="Submissions S."/>
        </authorList>
    </citation>
    <scope>NUCLEOTIDE SEQUENCE [LARGE SCALE GENOMIC DNA]</scope>
    <source>
        <strain evidence="18">DSM 26879</strain>
    </source>
</reference>
<evidence type="ECO:0000256" key="4">
    <source>
        <dbReference type="ARBA" id="ARBA00003889"/>
    </source>
</evidence>
<evidence type="ECO:0000256" key="8">
    <source>
        <dbReference type="ARBA" id="ARBA00022573"/>
    </source>
</evidence>
<dbReference type="EC" id="2.7.7.62" evidence="14"/>
<dbReference type="InterPro" id="IPR003203">
    <property type="entry name" value="CobU/CobP"/>
</dbReference>
<dbReference type="GO" id="GO:0005525">
    <property type="term" value="F:GTP binding"/>
    <property type="evidence" value="ECO:0007669"/>
    <property type="project" value="UniProtKB-UniRule"/>
</dbReference>
<evidence type="ECO:0000313" key="18">
    <source>
        <dbReference type="Proteomes" id="UP000199478"/>
    </source>
</evidence>
<evidence type="ECO:0000256" key="11">
    <source>
        <dbReference type="ARBA" id="ARBA00022777"/>
    </source>
</evidence>
<keyword evidence="8 14" id="KW-0169">Cobalamin biosynthesis</keyword>
<evidence type="ECO:0000256" key="15">
    <source>
        <dbReference type="PIRSR" id="PIRSR006135-1"/>
    </source>
</evidence>
<dbReference type="CDD" id="cd00544">
    <property type="entry name" value="CobU"/>
    <property type="match status" value="1"/>
</dbReference>
<comment type="catalytic activity">
    <reaction evidence="1 14">
        <text>adenosylcob(III)inamide + ATP = adenosylcob(III)inamide phosphate + ADP + H(+)</text>
        <dbReference type="Rhea" id="RHEA:15769"/>
        <dbReference type="ChEBI" id="CHEBI:2480"/>
        <dbReference type="ChEBI" id="CHEBI:15378"/>
        <dbReference type="ChEBI" id="CHEBI:30616"/>
        <dbReference type="ChEBI" id="CHEBI:58502"/>
        <dbReference type="ChEBI" id="CHEBI:456216"/>
        <dbReference type="EC" id="2.7.1.156"/>
    </reaction>
</comment>
<dbReference type="UniPathway" id="UPA00148">
    <property type="reaction ID" value="UER00236"/>
</dbReference>
<evidence type="ECO:0000256" key="3">
    <source>
        <dbReference type="ARBA" id="ARBA00001522"/>
    </source>
</evidence>
<name>A0A1I6GWF8_9RHOB</name>
<dbReference type="PANTHER" id="PTHR34848">
    <property type="match status" value="1"/>
</dbReference>
<dbReference type="InterPro" id="IPR027417">
    <property type="entry name" value="P-loop_NTPase"/>
</dbReference>
<feature type="binding site" evidence="16">
    <location>
        <begin position="35"/>
        <end position="37"/>
    </location>
    <ligand>
        <name>GTP</name>
        <dbReference type="ChEBI" id="CHEBI:37565"/>
    </ligand>
</feature>
<comment type="pathway">
    <text evidence="5 14">Cofactor biosynthesis; adenosylcobalamin biosynthesis; adenosylcobalamin from cob(II)yrinate a,c-diamide: step 6/7.</text>
</comment>
<gene>
    <name evidence="17" type="ORF">SAMN04488005_2261</name>
</gene>
<dbReference type="PIRSF" id="PIRSF006135">
    <property type="entry name" value="CobU"/>
    <property type="match status" value="1"/>
</dbReference>
<dbReference type="EMBL" id="FOYP01000001">
    <property type="protein sequence ID" value="SFR46532.1"/>
    <property type="molecule type" value="Genomic_DNA"/>
</dbReference>
<dbReference type="GO" id="GO:0009236">
    <property type="term" value="P:cobalamin biosynthetic process"/>
    <property type="evidence" value="ECO:0007669"/>
    <property type="project" value="UniProtKB-UniRule"/>
</dbReference>
<evidence type="ECO:0000256" key="2">
    <source>
        <dbReference type="ARBA" id="ARBA00000711"/>
    </source>
</evidence>
<feature type="binding site" evidence="16">
    <location>
        <begin position="10"/>
        <end position="17"/>
    </location>
    <ligand>
        <name>GTP</name>
        <dbReference type="ChEBI" id="CHEBI:37565"/>
    </ligand>
</feature>
<dbReference type="RefSeq" id="WP_090199948.1">
    <property type="nucleotide sequence ID" value="NZ_FOYP01000001.1"/>
</dbReference>
<dbReference type="Gene3D" id="3.40.50.300">
    <property type="entry name" value="P-loop containing nucleotide triphosphate hydrolases"/>
    <property type="match status" value="1"/>
</dbReference>
<evidence type="ECO:0000256" key="16">
    <source>
        <dbReference type="PIRSR" id="PIRSR006135-2"/>
    </source>
</evidence>
<evidence type="ECO:0000256" key="7">
    <source>
        <dbReference type="ARBA" id="ARBA00007490"/>
    </source>
</evidence>
<dbReference type="Pfam" id="PF02283">
    <property type="entry name" value="CobU"/>
    <property type="match status" value="1"/>
</dbReference>
<comment type="pathway">
    <text evidence="6 14">Cofactor biosynthesis; adenosylcobalamin biosynthesis; adenosylcobalamin from cob(II)yrinate a,c-diamide: step 5/7.</text>
</comment>
<dbReference type="AlphaFoldDB" id="A0A1I6GWF8"/>
<organism evidence="17 18">
    <name type="scientific">Yoonia tamlensis</name>
    <dbReference type="NCBI Taxonomy" id="390270"/>
    <lineage>
        <taxon>Bacteria</taxon>
        <taxon>Pseudomonadati</taxon>
        <taxon>Pseudomonadota</taxon>
        <taxon>Alphaproteobacteria</taxon>
        <taxon>Rhodobacterales</taxon>
        <taxon>Paracoccaceae</taxon>
        <taxon>Yoonia</taxon>
    </lineage>
</organism>
<dbReference type="Proteomes" id="UP000199478">
    <property type="component" value="Unassembled WGS sequence"/>
</dbReference>
<dbReference type="OrthoDB" id="9788370at2"/>
<keyword evidence="17" id="KW-0548">Nucleotidyltransferase</keyword>
<evidence type="ECO:0000256" key="9">
    <source>
        <dbReference type="ARBA" id="ARBA00022679"/>
    </source>
</evidence>
<evidence type="ECO:0000256" key="13">
    <source>
        <dbReference type="ARBA" id="ARBA00023134"/>
    </source>
</evidence>
<feature type="binding site" evidence="16">
    <location>
        <begin position="52"/>
        <end position="55"/>
    </location>
    <ligand>
        <name>GTP</name>
        <dbReference type="ChEBI" id="CHEBI:37565"/>
    </ligand>
</feature>
<evidence type="ECO:0000256" key="14">
    <source>
        <dbReference type="PIRNR" id="PIRNR006135"/>
    </source>
</evidence>
<evidence type="ECO:0000256" key="1">
    <source>
        <dbReference type="ARBA" id="ARBA00000312"/>
    </source>
</evidence>